<proteinExistence type="predicted"/>
<evidence type="ECO:0008006" key="3">
    <source>
        <dbReference type="Google" id="ProtNLM"/>
    </source>
</evidence>
<comment type="caution">
    <text evidence="1">The sequence shown here is derived from an EMBL/GenBank/DDBJ whole genome shotgun (WGS) entry which is preliminary data.</text>
</comment>
<evidence type="ECO:0000313" key="2">
    <source>
        <dbReference type="Proteomes" id="UP000179334"/>
    </source>
</evidence>
<name>A0A1F6SY08_9PROT</name>
<dbReference type="AlphaFoldDB" id="A0A1F6SY08"/>
<accession>A0A1F6SY08</accession>
<protein>
    <recommendedName>
        <fullName evidence="3">DUF4145 domain-containing protein</fullName>
    </recommendedName>
</protein>
<organism evidence="1 2">
    <name type="scientific">Candidatus Muproteobacteria bacterium RBG_16_64_10</name>
    <dbReference type="NCBI Taxonomy" id="1817757"/>
    <lineage>
        <taxon>Bacteria</taxon>
        <taxon>Pseudomonadati</taxon>
        <taxon>Pseudomonadota</taxon>
        <taxon>Candidatus Muproteobacteria</taxon>
    </lineage>
</organism>
<sequence>MNTESDQLVRFMKGLAATAELHARAGRLGCFIESVCLCASMIDGALRMGLILKHQLNTRSAALLPELLYQGETDTPISERDVYRRALANGVIDKATFDELNTLYDDRNRVIHCYIISDITTAQVLDIAIRYDKVKNGISEHIGELEAIQIRENVGMTVRDDTTFGLHELLNFSEDKHGSGELAKKVRS</sequence>
<dbReference type="Proteomes" id="UP000179334">
    <property type="component" value="Unassembled WGS sequence"/>
</dbReference>
<gene>
    <name evidence="1" type="ORF">A2V91_01720</name>
</gene>
<dbReference type="EMBL" id="MFSR01000089">
    <property type="protein sequence ID" value="OGI37569.1"/>
    <property type="molecule type" value="Genomic_DNA"/>
</dbReference>
<evidence type="ECO:0000313" key="1">
    <source>
        <dbReference type="EMBL" id="OGI37569.1"/>
    </source>
</evidence>
<reference evidence="1 2" key="1">
    <citation type="journal article" date="2016" name="Nat. Commun.">
        <title>Thousands of microbial genomes shed light on interconnected biogeochemical processes in an aquifer system.</title>
        <authorList>
            <person name="Anantharaman K."/>
            <person name="Brown C.T."/>
            <person name="Hug L.A."/>
            <person name="Sharon I."/>
            <person name="Castelle C.J."/>
            <person name="Probst A.J."/>
            <person name="Thomas B.C."/>
            <person name="Singh A."/>
            <person name="Wilkins M.J."/>
            <person name="Karaoz U."/>
            <person name="Brodie E.L."/>
            <person name="Williams K.H."/>
            <person name="Hubbard S.S."/>
            <person name="Banfield J.F."/>
        </authorList>
    </citation>
    <scope>NUCLEOTIDE SEQUENCE [LARGE SCALE GENOMIC DNA]</scope>
</reference>